<dbReference type="AlphaFoldDB" id="A0A7W6CR71"/>
<protein>
    <recommendedName>
        <fullName evidence="3">DUF1834 family protein</fullName>
    </recommendedName>
</protein>
<name>A0A7W6CR71_9HYPH</name>
<dbReference type="Proteomes" id="UP000582090">
    <property type="component" value="Unassembled WGS sequence"/>
</dbReference>
<evidence type="ECO:0000313" key="1">
    <source>
        <dbReference type="EMBL" id="MBB3963487.1"/>
    </source>
</evidence>
<dbReference type="RefSeq" id="WP_183899195.1">
    <property type="nucleotide sequence ID" value="NZ_JACIDW010000002.1"/>
</dbReference>
<evidence type="ECO:0000313" key="2">
    <source>
        <dbReference type="Proteomes" id="UP000582090"/>
    </source>
</evidence>
<proteinExistence type="predicted"/>
<comment type="caution">
    <text evidence="1">The sequence shown here is derived from an EMBL/GenBank/DDBJ whole genome shotgun (WGS) entry which is preliminary data.</text>
</comment>
<sequence>MNLLNAPIRNMEPAIVERLRLAFPEKTFAIERVPQTMTIKEFETISRRSPFIGLAWTGMRPDTASGRVLKGKMLWRLILVYKASSTLDARFKGDARGLGLDAMIDVSVALLQGAEIPGVGFASVTLANSIIADGWSDDAIVIAQVDFDVTFTANVAGFGLKTLDEFLAFGVTWAIPGDDAAATDELTIPAEE</sequence>
<dbReference type="EMBL" id="JACIDW010000002">
    <property type="protein sequence ID" value="MBB3963487.1"/>
    <property type="molecule type" value="Genomic_DNA"/>
</dbReference>
<evidence type="ECO:0008006" key="3">
    <source>
        <dbReference type="Google" id="ProtNLM"/>
    </source>
</evidence>
<gene>
    <name evidence="1" type="ORF">GGQ67_001112</name>
</gene>
<keyword evidence="2" id="KW-1185">Reference proteome</keyword>
<accession>A0A7W6CR71</accession>
<organism evidence="1 2">
    <name type="scientific">Rhizobium metallidurans</name>
    <dbReference type="NCBI Taxonomy" id="1265931"/>
    <lineage>
        <taxon>Bacteria</taxon>
        <taxon>Pseudomonadati</taxon>
        <taxon>Pseudomonadota</taxon>
        <taxon>Alphaproteobacteria</taxon>
        <taxon>Hyphomicrobiales</taxon>
        <taxon>Rhizobiaceae</taxon>
        <taxon>Rhizobium/Agrobacterium group</taxon>
        <taxon>Rhizobium</taxon>
    </lineage>
</organism>
<reference evidence="1 2" key="1">
    <citation type="submission" date="2020-08" db="EMBL/GenBank/DDBJ databases">
        <title>Genomic Encyclopedia of Type Strains, Phase IV (KMG-IV): sequencing the most valuable type-strain genomes for metagenomic binning, comparative biology and taxonomic classification.</title>
        <authorList>
            <person name="Goeker M."/>
        </authorList>
    </citation>
    <scope>NUCLEOTIDE SEQUENCE [LARGE SCALE GENOMIC DNA]</scope>
    <source>
        <strain evidence="1 2">DSM 26575</strain>
    </source>
</reference>